<dbReference type="EMBL" id="DWZA01000090">
    <property type="protein sequence ID" value="HJA71915.1"/>
    <property type="molecule type" value="Genomic_DNA"/>
</dbReference>
<reference evidence="2" key="2">
    <citation type="submission" date="2021-04" db="EMBL/GenBank/DDBJ databases">
        <authorList>
            <person name="Gilroy R."/>
        </authorList>
    </citation>
    <scope>NUCLEOTIDE SEQUENCE</scope>
    <source>
        <strain evidence="2">CHK178-16964</strain>
    </source>
</reference>
<reference evidence="2" key="1">
    <citation type="journal article" date="2021" name="PeerJ">
        <title>Extensive microbial diversity within the chicken gut microbiome revealed by metagenomics and culture.</title>
        <authorList>
            <person name="Gilroy R."/>
            <person name="Ravi A."/>
            <person name="Getino M."/>
            <person name="Pursley I."/>
            <person name="Horton D.L."/>
            <person name="Alikhan N.F."/>
            <person name="Baker D."/>
            <person name="Gharbi K."/>
            <person name="Hall N."/>
            <person name="Watson M."/>
            <person name="Adriaenssens E.M."/>
            <person name="Foster-Nyarko E."/>
            <person name="Jarju S."/>
            <person name="Secka A."/>
            <person name="Antonio M."/>
            <person name="Oren A."/>
            <person name="Chaudhuri R.R."/>
            <person name="La Ragione R."/>
            <person name="Hildebrand F."/>
            <person name="Pallen M.J."/>
        </authorList>
    </citation>
    <scope>NUCLEOTIDE SEQUENCE</scope>
    <source>
        <strain evidence="2">CHK178-16964</strain>
    </source>
</reference>
<evidence type="ECO:0000256" key="1">
    <source>
        <dbReference type="SAM" id="Phobius"/>
    </source>
</evidence>
<feature type="transmembrane region" description="Helical" evidence="1">
    <location>
        <begin position="36"/>
        <end position="58"/>
    </location>
</feature>
<protein>
    <submittedName>
        <fullName evidence="2">Uncharacterized protein</fullName>
    </submittedName>
</protein>
<evidence type="ECO:0000313" key="2">
    <source>
        <dbReference type="EMBL" id="HJA71915.1"/>
    </source>
</evidence>
<keyword evidence="1" id="KW-0812">Transmembrane</keyword>
<name>A0A9D2HJH4_9FIRM</name>
<accession>A0A9D2HJH4</accession>
<keyword evidence="1" id="KW-0472">Membrane</keyword>
<keyword evidence="1" id="KW-1133">Transmembrane helix</keyword>
<sequence length="64" mass="7033">MNGKRILAIIALVLIVLLYAATLILAFIGSPSTSGLLMASLFCTIVVPVIIYVWQLVWKMRGKK</sequence>
<organism evidence="2 3">
    <name type="scientific">Candidatus Lachnoclostridium stercoravium</name>
    <dbReference type="NCBI Taxonomy" id="2838633"/>
    <lineage>
        <taxon>Bacteria</taxon>
        <taxon>Bacillati</taxon>
        <taxon>Bacillota</taxon>
        <taxon>Clostridia</taxon>
        <taxon>Lachnospirales</taxon>
        <taxon>Lachnospiraceae</taxon>
    </lineage>
</organism>
<dbReference type="Proteomes" id="UP000823900">
    <property type="component" value="Unassembled WGS sequence"/>
</dbReference>
<gene>
    <name evidence="2" type="ORF">IAA07_10140</name>
</gene>
<proteinExistence type="predicted"/>
<comment type="caution">
    <text evidence="2">The sequence shown here is derived from an EMBL/GenBank/DDBJ whole genome shotgun (WGS) entry which is preliminary data.</text>
</comment>
<dbReference type="AlphaFoldDB" id="A0A9D2HJH4"/>
<evidence type="ECO:0000313" key="3">
    <source>
        <dbReference type="Proteomes" id="UP000823900"/>
    </source>
</evidence>